<feature type="compositionally biased region" description="Polar residues" evidence="1">
    <location>
        <begin position="391"/>
        <end position="403"/>
    </location>
</feature>
<evidence type="ECO:0000256" key="1">
    <source>
        <dbReference type="SAM" id="MobiDB-lite"/>
    </source>
</evidence>
<evidence type="ECO:0000313" key="3">
    <source>
        <dbReference type="Proteomes" id="UP000192356"/>
    </source>
</evidence>
<feature type="region of interest" description="Disordered" evidence="1">
    <location>
        <begin position="326"/>
        <end position="410"/>
    </location>
</feature>
<name>A0A1X0Q807_9MICR</name>
<evidence type="ECO:0000313" key="2">
    <source>
        <dbReference type="EMBL" id="ORD95857.1"/>
    </source>
</evidence>
<sequence>MILTILTKLVLISTDNNLVGKTVKIKSNGNYLKALPIRESIIGITKNSIDASKWKLNSDNNGHTFYIGLLENENMVISTNNILKTKISIRDLKGKENRKQFQLEKLSDNTYKIKQNGLKGCLTNNINRIIGRKCDSKDINQTFKIEEVNDDPPIEEKLNDVPIQETKETNPVDIWLNKPLNLESQSGLLTEVNNQLIFGNDVPIELTIKKIIDSYQFINQVDDKILTVDNNSRLPIFSNEGSLFTIVSKRDNKITMIDVNSKQCLSVGFNNQLILHECNDSSNQEFEIKEATKRSQEYIDSLENKNNNNTIKEHYENMDIDSLKEKEKQESLSNHNHSLPPLNDKKEKDSSTAKANVRITKSENSSPKAHSFSTYKYSNGNKNGSVKRFNKNPSGSKTTTTIKRVSYGKK</sequence>
<keyword evidence="3" id="KW-1185">Reference proteome</keyword>
<dbReference type="SUPFAM" id="SSF50370">
    <property type="entry name" value="Ricin B-like lectins"/>
    <property type="match status" value="2"/>
</dbReference>
<dbReference type="AlphaFoldDB" id="A0A1X0Q807"/>
<dbReference type="EMBL" id="LVKB01000167">
    <property type="protein sequence ID" value="ORD95857.1"/>
    <property type="molecule type" value="Genomic_DNA"/>
</dbReference>
<proteinExistence type="predicted"/>
<organism evidence="2 3">
    <name type="scientific">Hepatospora eriocheir</name>
    <dbReference type="NCBI Taxonomy" id="1081669"/>
    <lineage>
        <taxon>Eukaryota</taxon>
        <taxon>Fungi</taxon>
        <taxon>Fungi incertae sedis</taxon>
        <taxon>Microsporidia</taxon>
        <taxon>Hepatosporidae</taxon>
        <taxon>Hepatospora</taxon>
    </lineage>
</organism>
<dbReference type="Proteomes" id="UP000192356">
    <property type="component" value="Unassembled WGS sequence"/>
</dbReference>
<feature type="compositionally biased region" description="Polar residues" evidence="1">
    <location>
        <begin position="362"/>
        <end position="384"/>
    </location>
</feature>
<gene>
    <name evidence="2" type="ORF">HERIO_2157</name>
</gene>
<dbReference type="Gene3D" id="2.80.10.50">
    <property type="match status" value="2"/>
</dbReference>
<protein>
    <submittedName>
        <fullName evidence="2">Uncharacterized protein</fullName>
    </submittedName>
</protein>
<dbReference type="CDD" id="cd00161">
    <property type="entry name" value="beta-trefoil_Ricin-like"/>
    <property type="match status" value="1"/>
</dbReference>
<dbReference type="VEuPathDB" id="MicrosporidiaDB:HERIO_2157"/>
<dbReference type="InterPro" id="IPR035992">
    <property type="entry name" value="Ricin_B-like_lectins"/>
</dbReference>
<comment type="caution">
    <text evidence="2">The sequence shown here is derived from an EMBL/GenBank/DDBJ whole genome shotgun (WGS) entry which is preliminary data.</text>
</comment>
<accession>A0A1X0Q807</accession>
<dbReference type="VEuPathDB" id="MicrosporidiaDB:A0H76_2614"/>
<reference evidence="2 3" key="1">
    <citation type="journal article" date="2017" name="Environ. Microbiol.">
        <title>Decay of the glycolytic pathway and adaptation to intranuclear parasitism within Enterocytozoonidae microsporidia.</title>
        <authorList>
            <person name="Wiredu Boakye D."/>
            <person name="Jaroenlak P."/>
            <person name="Prachumwat A."/>
            <person name="Williams T.A."/>
            <person name="Bateman K.S."/>
            <person name="Itsathitphaisarn O."/>
            <person name="Sritunyalucksana K."/>
            <person name="Paszkiewicz K.H."/>
            <person name="Moore K.A."/>
            <person name="Stentiford G.D."/>
            <person name="Williams B.A."/>
        </authorList>
    </citation>
    <scope>NUCLEOTIDE SEQUENCE [LARGE SCALE GENOMIC DNA]</scope>
    <source>
        <strain evidence="2 3">GB1</strain>
    </source>
</reference>